<dbReference type="STRING" id="630626.EBL_c27490"/>
<evidence type="ECO:0000256" key="1">
    <source>
        <dbReference type="SAM" id="Phobius"/>
    </source>
</evidence>
<dbReference type="Proteomes" id="UP000001955">
    <property type="component" value="Chromosome"/>
</dbReference>
<organism evidence="2 3">
    <name type="scientific">Shimwellia blattae (strain ATCC 29907 / DSM 4481 / JCM 1650 / NBRC 105725 / CDC 9005-74)</name>
    <name type="common">Escherichia blattae</name>
    <dbReference type="NCBI Taxonomy" id="630626"/>
    <lineage>
        <taxon>Bacteria</taxon>
        <taxon>Pseudomonadati</taxon>
        <taxon>Pseudomonadota</taxon>
        <taxon>Gammaproteobacteria</taxon>
        <taxon>Enterobacterales</taxon>
        <taxon>Enterobacteriaceae</taxon>
        <taxon>Shimwellia</taxon>
    </lineage>
</organism>
<proteinExistence type="predicted"/>
<dbReference type="AlphaFoldDB" id="I2BBB6"/>
<evidence type="ECO:0000313" key="3">
    <source>
        <dbReference type="Proteomes" id="UP000001955"/>
    </source>
</evidence>
<dbReference type="EMBL" id="CP001560">
    <property type="protein sequence ID" value="AFJ47820.1"/>
    <property type="molecule type" value="Genomic_DNA"/>
</dbReference>
<keyword evidence="1" id="KW-0812">Transmembrane</keyword>
<reference evidence="2 3" key="1">
    <citation type="journal article" date="2012" name="J. Bacteriol.">
        <title>Complete genome sequence of the B12-producing Shimwellia blattae strain DSM 4481, isolated from a cockroach.</title>
        <authorList>
            <person name="Brzuszkiewicz E."/>
            <person name="Waschkowitz T."/>
            <person name="Wiezer A."/>
            <person name="Daniel R."/>
        </authorList>
    </citation>
    <scope>NUCLEOTIDE SEQUENCE [LARGE SCALE GENOMIC DNA]</scope>
    <source>
        <strain evidence="3">ATCC 29907 / DSM 4481 / JCM 1650 / NBRC 105725 / CDC 9005-74</strain>
    </source>
</reference>
<gene>
    <name evidence="2" type="ordered locus">EBL_c27490</name>
</gene>
<keyword evidence="1" id="KW-0472">Membrane</keyword>
<protein>
    <submittedName>
        <fullName evidence="2">Uncharacterized protein</fullName>
    </submittedName>
</protein>
<dbReference type="KEGG" id="ebt:EBL_c27490"/>
<evidence type="ECO:0000313" key="2">
    <source>
        <dbReference type="EMBL" id="AFJ47820.1"/>
    </source>
</evidence>
<dbReference type="HOGENOM" id="CLU_2847436_0_0_6"/>
<sequence>MNVNLWLAFGNLFVAFCFHLHISAHNLLKIGRANFSTIPLPAGCRGWRHPRKAGRGVQRPVIFRR</sequence>
<feature type="transmembrane region" description="Helical" evidence="1">
    <location>
        <begin position="6"/>
        <end position="28"/>
    </location>
</feature>
<accession>I2BBB6</accession>
<keyword evidence="3" id="KW-1185">Reference proteome</keyword>
<name>I2BBB6_SHIBC</name>
<keyword evidence="1" id="KW-1133">Transmembrane helix</keyword>